<dbReference type="Gene3D" id="2.40.160.200">
    <property type="entry name" value="LURP1-related"/>
    <property type="match status" value="1"/>
</dbReference>
<dbReference type="SUPFAM" id="SSF54518">
    <property type="entry name" value="Tubby C-terminal domain-like"/>
    <property type="match status" value="1"/>
</dbReference>
<gene>
    <name evidence="2" type="ORF">EF384_07380</name>
</gene>
<evidence type="ECO:0000256" key="1">
    <source>
        <dbReference type="ARBA" id="ARBA00005437"/>
    </source>
</evidence>
<dbReference type="EMBL" id="RKMG01000024">
    <property type="protein sequence ID" value="RPA58459.1"/>
    <property type="molecule type" value="Genomic_DNA"/>
</dbReference>
<evidence type="ECO:0000313" key="3">
    <source>
        <dbReference type="Proteomes" id="UP000273977"/>
    </source>
</evidence>
<dbReference type="Proteomes" id="UP000273977">
    <property type="component" value="Unassembled WGS sequence"/>
</dbReference>
<dbReference type="Pfam" id="PF04525">
    <property type="entry name" value="LOR"/>
    <property type="match status" value="1"/>
</dbReference>
<keyword evidence="3" id="KW-1185">Reference proteome</keyword>
<evidence type="ECO:0000313" key="2">
    <source>
        <dbReference type="EMBL" id="RPA58459.1"/>
    </source>
</evidence>
<dbReference type="InterPro" id="IPR038595">
    <property type="entry name" value="LOR_sf"/>
</dbReference>
<dbReference type="OrthoDB" id="652307at2"/>
<reference evidence="2 3" key="1">
    <citation type="submission" date="2018-11" db="EMBL/GenBank/DDBJ databases">
        <title>Aerococcus sp. SJQ22, whole genome shotgun sequence.</title>
        <authorList>
            <person name="Sun L."/>
            <person name="Gao X."/>
            <person name="Chen W."/>
            <person name="Huang K."/>
        </authorList>
    </citation>
    <scope>NUCLEOTIDE SEQUENCE [LARGE SCALE GENOMIC DNA]</scope>
    <source>
        <strain evidence="2 3">SJQ22</strain>
    </source>
</reference>
<accession>A0A3N4G6N9</accession>
<name>A0A3N4G6N9_9LACT</name>
<sequence length="158" mass="18630">MKLYMQQKVFSLKQDFEIYDENKQAYFRVDGQLLSIGRKMRIYDARTEEEVAFIKEIVLTLFAKMEVYRQDELVAVIKQKFSFLRPKFEIEEIGWHIEGDFWGYNYAILDTNGATVASIQKKILSWSDTYEFEINDDKDTVTVMAVILAIDAIRDRKG</sequence>
<comment type="caution">
    <text evidence="2">The sequence shown here is derived from an EMBL/GenBank/DDBJ whole genome shotgun (WGS) entry which is preliminary data.</text>
</comment>
<dbReference type="AlphaFoldDB" id="A0A3N4G6N9"/>
<proteinExistence type="inferred from homology"/>
<protein>
    <recommendedName>
        <fullName evidence="4">LURP-one-related family protein</fullName>
    </recommendedName>
</protein>
<dbReference type="RefSeq" id="WP_123780751.1">
    <property type="nucleotide sequence ID" value="NZ_RKMG01000024.1"/>
</dbReference>
<dbReference type="InterPro" id="IPR025659">
    <property type="entry name" value="Tubby-like_C"/>
</dbReference>
<comment type="similarity">
    <text evidence="1">Belongs to the LOR family.</text>
</comment>
<organism evidence="2 3">
    <name type="scientific">Aerococcus agrisoli</name>
    <dbReference type="NCBI Taxonomy" id="2487350"/>
    <lineage>
        <taxon>Bacteria</taxon>
        <taxon>Bacillati</taxon>
        <taxon>Bacillota</taxon>
        <taxon>Bacilli</taxon>
        <taxon>Lactobacillales</taxon>
        <taxon>Aerococcaceae</taxon>
        <taxon>Aerococcus</taxon>
    </lineage>
</organism>
<dbReference type="InterPro" id="IPR007612">
    <property type="entry name" value="LOR"/>
</dbReference>
<evidence type="ECO:0008006" key="4">
    <source>
        <dbReference type="Google" id="ProtNLM"/>
    </source>
</evidence>